<dbReference type="STRING" id="1806892.AZH43_17180"/>
<evidence type="ECO:0000313" key="8">
    <source>
        <dbReference type="EMBL" id="KYQ70843.1"/>
    </source>
</evidence>
<feature type="transmembrane region" description="Helical" evidence="6">
    <location>
        <begin position="219"/>
        <end position="239"/>
    </location>
</feature>
<dbReference type="GO" id="GO:0005886">
    <property type="term" value="C:plasma membrane"/>
    <property type="evidence" value="ECO:0007669"/>
    <property type="project" value="UniProtKB-SubCell"/>
</dbReference>
<feature type="transmembrane region" description="Helical" evidence="6">
    <location>
        <begin position="7"/>
        <end position="31"/>
    </location>
</feature>
<feature type="domain" description="EamA" evidence="7">
    <location>
        <begin position="11"/>
        <end position="144"/>
    </location>
</feature>
<feature type="domain" description="EamA" evidence="7">
    <location>
        <begin position="159"/>
        <end position="289"/>
    </location>
</feature>
<comment type="caution">
    <text evidence="8">The sequence shown here is derived from an EMBL/GenBank/DDBJ whole genome shotgun (WGS) entry which is preliminary data.</text>
</comment>
<evidence type="ECO:0000256" key="4">
    <source>
        <dbReference type="ARBA" id="ARBA00022989"/>
    </source>
</evidence>
<evidence type="ECO:0000256" key="6">
    <source>
        <dbReference type="SAM" id="Phobius"/>
    </source>
</evidence>
<keyword evidence="4 6" id="KW-1133">Transmembrane helix</keyword>
<keyword evidence="3 6" id="KW-0812">Transmembrane</keyword>
<feature type="transmembrane region" description="Helical" evidence="6">
    <location>
        <begin position="274"/>
        <end position="290"/>
    </location>
</feature>
<evidence type="ECO:0000259" key="7">
    <source>
        <dbReference type="Pfam" id="PF00892"/>
    </source>
</evidence>
<evidence type="ECO:0000313" key="9">
    <source>
        <dbReference type="Proteomes" id="UP000076276"/>
    </source>
</evidence>
<evidence type="ECO:0000256" key="1">
    <source>
        <dbReference type="ARBA" id="ARBA00004651"/>
    </source>
</evidence>
<feature type="transmembrane region" description="Helical" evidence="6">
    <location>
        <begin position="43"/>
        <end position="62"/>
    </location>
</feature>
<proteinExistence type="predicted"/>
<dbReference type="SUPFAM" id="SSF103481">
    <property type="entry name" value="Multidrug resistance efflux transporter EmrE"/>
    <property type="match status" value="2"/>
</dbReference>
<dbReference type="OrthoDB" id="4167046at2"/>
<dbReference type="EMBL" id="LUAW01000042">
    <property type="protein sequence ID" value="KYQ70843.1"/>
    <property type="molecule type" value="Genomic_DNA"/>
</dbReference>
<comment type="subcellular location">
    <subcellularLocation>
        <location evidence="1">Cell membrane</location>
        <topology evidence="1">Multi-pass membrane protein</topology>
    </subcellularLocation>
</comment>
<feature type="transmembrane region" description="Helical" evidence="6">
    <location>
        <begin position="100"/>
        <end position="121"/>
    </location>
</feature>
<dbReference type="PANTHER" id="PTHR32322">
    <property type="entry name" value="INNER MEMBRANE TRANSPORTER"/>
    <property type="match status" value="1"/>
</dbReference>
<dbReference type="Proteomes" id="UP000076276">
    <property type="component" value="Unassembled WGS sequence"/>
</dbReference>
<evidence type="ECO:0000256" key="2">
    <source>
        <dbReference type="ARBA" id="ARBA00022475"/>
    </source>
</evidence>
<dbReference type="AlphaFoldDB" id="A0A151XYD4"/>
<feature type="transmembrane region" description="Helical" evidence="6">
    <location>
        <begin position="155"/>
        <end position="178"/>
    </location>
</feature>
<evidence type="ECO:0000256" key="5">
    <source>
        <dbReference type="ARBA" id="ARBA00023136"/>
    </source>
</evidence>
<dbReference type="InterPro" id="IPR037185">
    <property type="entry name" value="EmrE-like"/>
</dbReference>
<dbReference type="RefSeq" id="WP_067671367.1">
    <property type="nucleotide sequence ID" value="NZ_CBCSIK010000019.1"/>
</dbReference>
<organism evidence="8 9">
    <name type="scientific">Acinetobacter pragensis</name>
    <dbReference type="NCBI Taxonomy" id="1806892"/>
    <lineage>
        <taxon>Bacteria</taxon>
        <taxon>Pseudomonadati</taxon>
        <taxon>Pseudomonadota</taxon>
        <taxon>Gammaproteobacteria</taxon>
        <taxon>Moraxellales</taxon>
        <taxon>Moraxellaceae</taxon>
        <taxon>Acinetobacter</taxon>
    </lineage>
</organism>
<feature type="transmembrane region" description="Helical" evidence="6">
    <location>
        <begin position="185"/>
        <end position="207"/>
    </location>
</feature>
<dbReference type="InterPro" id="IPR050638">
    <property type="entry name" value="AA-Vitamin_Transporters"/>
</dbReference>
<dbReference type="Pfam" id="PF00892">
    <property type="entry name" value="EamA"/>
    <property type="match status" value="2"/>
</dbReference>
<dbReference type="InterPro" id="IPR000620">
    <property type="entry name" value="EamA_dom"/>
</dbReference>
<feature type="transmembrane region" description="Helical" evidence="6">
    <location>
        <begin position="128"/>
        <end position="149"/>
    </location>
</feature>
<evidence type="ECO:0000256" key="3">
    <source>
        <dbReference type="ARBA" id="ARBA00022692"/>
    </source>
</evidence>
<protein>
    <submittedName>
        <fullName evidence="8">Multidrug DMT transporter</fullName>
    </submittedName>
</protein>
<keyword evidence="9" id="KW-1185">Reference proteome</keyword>
<accession>A0A151XYD4</accession>
<keyword evidence="5 6" id="KW-0472">Membrane</keyword>
<feature type="transmembrane region" description="Helical" evidence="6">
    <location>
        <begin position="251"/>
        <end position="268"/>
    </location>
</feature>
<keyword evidence="2" id="KW-1003">Cell membrane</keyword>
<reference evidence="8 9" key="1">
    <citation type="submission" date="2016-03" db="EMBL/GenBank/DDBJ databases">
        <title>Acinetobacter genomospecies 28 strain ANC 4149.</title>
        <authorList>
            <person name="Radolfova-Krizova L."/>
            <person name="Nemec A."/>
        </authorList>
    </citation>
    <scope>NUCLEOTIDE SEQUENCE [LARGE SCALE GENOMIC DNA]</scope>
    <source>
        <strain evidence="8 9">ANC 4149</strain>
    </source>
</reference>
<dbReference type="PANTHER" id="PTHR32322:SF18">
    <property type="entry name" value="S-ADENOSYLMETHIONINE_S-ADENOSYLHOMOCYSTEINE TRANSPORTER"/>
    <property type="match status" value="1"/>
</dbReference>
<sequence>MDINPKLVRWVAVLPLVAVFIWSMNIAVTRYVTDFISPVSISFYRWLIAFILLTPFTLPQLYRSRRVIVQHWKQLAVLAAFGMVLYQGLSYSAAHYTTATNMGIINAFIPVFTIIVSIFILKEWPNRFALLGCLISFLGLLLVIAKGQWANLLSLGGHLGDAIMLGAVFFYAFYGVFLKKWQLKIPLFISVYVQIFFALLYHLPFVFWLGLDAIDARNVWSVLYAGVFPSLIAPLLWMISIQYLGPNRTSIFMNLMPIVTAVIAYYWLSEQWTVYHTIGTALAILGVLLAQKKIPAPSQIISE</sequence>
<feature type="transmembrane region" description="Helical" evidence="6">
    <location>
        <begin position="74"/>
        <end position="94"/>
    </location>
</feature>
<gene>
    <name evidence="8" type="ORF">AZH43_17180</name>
</gene>
<name>A0A151XYD4_9GAMM</name>